<evidence type="ECO:0000313" key="20">
    <source>
        <dbReference type="EMBL" id="THF81713.1"/>
    </source>
</evidence>
<keyword evidence="13" id="KW-0843">Virulence</keyword>
<evidence type="ECO:0000256" key="16">
    <source>
        <dbReference type="ARBA" id="ARBA00040841"/>
    </source>
</evidence>
<sequence>MRSLYVRITATFALIAFFSSLLGLLVTSLYYEFSLKSQNERRMADVGETIKQLYERYPELELESVYLPAMAKLGYQLYLVTEDGRTVAFGSPFKHGSLSVGQVDTVMNGRVYNGMGEENRRLELIAYFENSVRNTIGIPLATDVGRAALFIRPDLKQQIGEVRLIVAALLLSTFLLSLLLIAVFARYIVAPIKKLTSATKRIVQGQYDTNLETSRKDEIGDLANHFSRMTDSIRRSELMRQEFVANVSHEFQTPLTSIQGYVRTIREESLVTGDSGRYLDIIETESARLSSLSRQLLTLASLDKGDKPPHRAAFRLDEQIRHVLIGLEWLWSEKQLELHVELEEVVAEGDPELLHEVWLNLLSNAIKFTPAGGTIGVRLRRRADSIEAEVRDDGIGIAEEDLPYIFDRFYKADKARGRHRNGSGLGLSIVSRIVAIHGGTVEASSRLGEGSVFTVLLPAGG</sequence>
<dbReference type="GO" id="GO:0000155">
    <property type="term" value="F:phosphorelay sensor kinase activity"/>
    <property type="evidence" value="ECO:0007669"/>
    <property type="project" value="InterPro"/>
</dbReference>
<dbReference type="EC" id="2.7.13.3" evidence="3"/>
<keyword evidence="8" id="KW-0547">Nucleotide-binding</keyword>
<feature type="transmembrane region" description="Helical" evidence="17">
    <location>
        <begin position="12"/>
        <end position="33"/>
    </location>
</feature>
<keyword evidence="12" id="KW-0902">Two-component regulatory system</keyword>
<dbReference type="Pfam" id="PF00512">
    <property type="entry name" value="HisKA"/>
    <property type="match status" value="1"/>
</dbReference>
<keyword evidence="4" id="KW-1003">Cell membrane</keyword>
<comment type="subcellular location">
    <subcellularLocation>
        <location evidence="2">Cell membrane</location>
        <topology evidence="2">Multi-pass membrane protein</topology>
    </subcellularLocation>
</comment>
<dbReference type="FunFam" id="1.10.287.130:FF:000001">
    <property type="entry name" value="Two-component sensor histidine kinase"/>
    <property type="match status" value="1"/>
</dbReference>
<comment type="function">
    <text evidence="15">Member of the two-component regulatory system HssS/HssR involved in intracellular heme homeostasis and tempering of staphylococcal virulence. HssS functions as a heme sensor histidine kinase which is autophosphorylated at a histidine residue and transfers its phosphate group to an aspartate residue of HssR. HssR/HssS activates the expression of hrtAB, an efflux pump, in response to extracellular heme, hemin, hemoglobin or blood.</text>
</comment>
<dbReference type="OrthoDB" id="9813151at2"/>
<protein>
    <recommendedName>
        <fullName evidence="16">Heme sensor protein HssS</fullName>
        <ecNumber evidence="3">2.7.13.3</ecNumber>
    </recommendedName>
</protein>
<keyword evidence="6" id="KW-0808">Transferase</keyword>
<evidence type="ECO:0000313" key="21">
    <source>
        <dbReference type="Proteomes" id="UP000310636"/>
    </source>
</evidence>
<dbReference type="SUPFAM" id="SSF55874">
    <property type="entry name" value="ATPase domain of HSP90 chaperone/DNA topoisomerase II/histidine kinase"/>
    <property type="match status" value="1"/>
</dbReference>
<evidence type="ECO:0000256" key="15">
    <source>
        <dbReference type="ARBA" id="ARBA00037219"/>
    </source>
</evidence>
<keyword evidence="10" id="KW-0067">ATP-binding</keyword>
<feature type="domain" description="Histidine kinase" evidence="18">
    <location>
        <begin position="246"/>
        <end position="461"/>
    </location>
</feature>
<dbReference type="InterPro" id="IPR003661">
    <property type="entry name" value="HisK_dim/P_dom"/>
</dbReference>
<keyword evidence="5" id="KW-0597">Phosphoprotein</keyword>
<evidence type="ECO:0000256" key="1">
    <source>
        <dbReference type="ARBA" id="ARBA00000085"/>
    </source>
</evidence>
<feature type="domain" description="HAMP" evidence="19">
    <location>
        <begin position="186"/>
        <end position="238"/>
    </location>
</feature>
<evidence type="ECO:0000256" key="7">
    <source>
        <dbReference type="ARBA" id="ARBA00022692"/>
    </source>
</evidence>
<dbReference type="PRINTS" id="PR00344">
    <property type="entry name" value="BCTRLSENSOR"/>
</dbReference>
<keyword evidence="21" id="KW-1185">Reference proteome</keyword>
<dbReference type="InterPro" id="IPR003594">
    <property type="entry name" value="HATPase_dom"/>
</dbReference>
<dbReference type="InterPro" id="IPR050398">
    <property type="entry name" value="HssS/ArlS-like"/>
</dbReference>
<dbReference type="InterPro" id="IPR036097">
    <property type="entry name" value="HisK_dim/P_sf"/>
</dbReference>
<comment type="catalytic activity">
    <reaction evidence="1">
        <text>ATP + protein L-histidine = ADP + protein N-phospho-L-histidine.</text>
        <dbReference type="EC" id="2.7.13.3"/>
    </reaction>
</comment>
<dbReference type="CDD" id="cd00075">
    <property type="entry name" value="HATPase"/>
    <property type="match status" value="1"/>
</dbReference>
<proteinExistence type="predicted"/>
<dbReference type="InterPro" id="IPR003660">
    <property type="entry name" value="HAMP_dom"/>
</dbReference>
<evidence type="ECO:0000256" key="14">
    <source>
        <dbReference type="ARBA" id="ARBA00023136"/>
    </source>
</evidence>
<dbReference type="PANTHER" id="PTHR45528:SF11">
    <property type="entry name" value="HISTIDINE KINASE"/>
    <property type="match status" value="1"/>
</dbReference>
<evidence type="ECO:0000256" key="2">
    <source>
        <dbReference type="ARBA" id="ARBA00004651"/>
    </source>
</evidence>
<dbReference type="EMBL" id="SSOB01000008">
    <property type="protein sequence ID" value="THF81713.1"/>
    <property type="molecule type" value="Genomic_DNA"/>
</dbReference>
<name>A0A4S4C213_9BACL</name>
<evidence type="ECO:0000256" key="6">
    <source>
        <dbReference type="ARBA" id="ARBA00022679"/>
    </source>
</evidence>
<keyword evidence="11 17" id="KW-1133">Transmembrane helix</keyword>
<evidence type="ECO:0000256" key="11">
    <source>
        <dbReference type="ARBA" id="ARBA00022989"/>
    </source>
</evidence>
<evidence type="ECO:0000259" key="19">
    <source>
        <dbReference type="PROSITE" id="PS50885"/>
    </source>
</evidence>
<dbReference type="SMART" id="SM00388">
    <property type="entry name" value="HisKA"/>
    <property type="match status" value="1"/>
</dbReference>
<accession>A0A4S4C213</accession>
<dbReference type="SUPFAM" id="SSF158472">
    <property type="entry name" value="HAMP domain-like"/>
    <property type="match status" value="1"/>
</dbReference>
<dbReference type="SUPFAM" id="SSF47384">
    <property type="entry name" value="Homodimeric domain of signal transducing histidine kinase"/>
    <property type="match status" value="1"/>
</dbReference>
<dbReference type="Gene3D" id="1.10.287.130">
    <property type="match status" value="1"/>
</dbReference>
<dbReference type="Pfam" id="PF02518">
    <property type="entry name" value="HATPase_c"/>
    <property type="match status" value="1"/>
</dbReference>
<dbReference type="PROSITE" id="PS50885">
    <property type="entry name" value="HAMP"/>
    <property type="match status" value="1"/>
</dbReference>
<dbReference type="PROSITE" id="PS50109">
    <property type="entry name" value="HIS_KIN"/>
    <property type="match status" value="1"/>
</dbReference>
<dbReference type="PANTHER" id="PTHR45528">
    <property type="entry name" value="SENSOR HISTIDINE KINASE CPXA"/>
    <property type="match status" value="1"/>
</dbReference>
<dbReference type="RefSeq" id="WP_136369309.1">
    <property type="nucleotide sequence ID" value="NZ_SSOB01000008.1"/>
</dbReference>
<reference evidence="20 21" key="1">
    <citation type="submission" date="2019-04" db="EMBL/GenBank/DDBJ databases">
        <title>Cohnella sp. nov. isolated from preserved vegetables.</title>
        <authorList>
            <person name="Lin S.-Y."/>
            <person name="Hung M.-H."/>
            <person name="Young C.-C."/>
        </authorList>
    </citation>
    <scope>NUCLEOTIDE SEQUENCE [LARGE SCALE GENOMIC DNA]</scope>
    <source>
        <strain evidence="20 21">CC-MHH1044</strain>
    </source>
</reference>
<dbReference type="Pfam" id="PF00672">
    <property type="entry name" value="HAMP"/>
    <property type="match status" value="1"/>
</dbReference>
<dbReference type="FunFam" id="3.30.565.10:FF:000006">
    <property type="entry name" value="Sensor histidine kinase WalK"/>
    <property type="match status" value="1"/>
</dbReference>
<evidence type="ECO:0000256" key="13">
    <source>
        <dbReference type="ARBA" id="ARBA00023026"/>
    </source>
</evidence>
<dbReference type="Gene3D" id="3.30.565.10">
    <property type="entry name" value="Histidine kinase-like ATPase, C-terminal domain"/>
    <property type="match status" value="1"/>
</dbReference>
<keyword evidence="14 17" id="KW-0472">Membrane</keyword>
<dbReference type="SMART" id="SM00304">
    <property type="entry name" value="HAMP"/>
    <property type="match status" value="1"/>
</dbReference>
<evidence type="ECO:0000259" key="18">
    <source>
        <dbReference type="PROSITE" id="PS50109"/>
    </source>
</evidence>
<dbReference type="InterPro" id="IPR004358">
    <property type="entry name" value="Sig_transdc_His_kin-like_C"/>
</dbReference>
<evidence type="ECO:0000256" key="9">
    <source>
        <dbReference type="ARBA" id="ARBA00022777"/>
    </source>
</evidence>
<dbReference type="GO" id="GO:0005524">
    <property type="term" value="F:ATP binding"/>
    <property type="evidence" value="ECO:0007669"/>
    <property type="project" value="UniProtKB-KW"/>
</dbReference>
<dbReference type="Proteomes" id="UP000310636">
    <property type="component" value="Unassembled WGS sequence"/>
</dbReference>
<keyword evidence="9" id="KW-0418">Kinase</keyword>
<dbReference type="AlphaFoldDB" id="A0A4S4C213"/>
<organism evidence="20 21">
    <name type="scientific">Cohnella fermenti</name>
    <dbReference type="NCBI Taxonomy" id="2565925"/>
    <lineage>
        <taxon>Bacteria</taxon>
        <taxon>Bacillati</taxon>
        <taxon>Bacillota</taxon>
        <taxon>Bacilli</taxon>
        <taxon>Bacillales</taxon>
        <taxon>Paenibacillaceae</taxon>
        <taxon>Cohnella</taxon>
    </lineage>
</organism>
<gene>
    <name evidence="20" type="ORF">E6C55_08280</name>
</gene>
<dbReference type="CDD" id="cd00082">
    <property type="entry name" value="HisKA"/>
    <property type="match status" value="1"/>
</dbReference>
<dbReference type="SMART" id="SM00387">
    <property type="entry name" value="HATPase_c"/>
    <property type="match status" value="1"/>
</dbReference>
<dbReference type="GO" id="GO:0005886">
    <property type="term" value="C:plasma membrane"/>
    <property type="evidence" value="ECO:0007669"/>
    <property type="project" value="UniProtKB-SubCell"/>
</dbReference>
<evidence type="ECO:0000256" key="3">
    <source>
        <dbReference type="ARBA" id="ARBA00012438"/>
    </source>
</evidence>
<evidence type="ECO:0000256" key="17">
    <source>
        <dbReference type="SAM" id="Phobius"/>
    </source>
</evidence>
<evidence type="ECO:0000256" key="12">
    <source>
        <dbReference type="ARBA" id="ARBA00023012"/>
    </source>
</evidence>
<comment type="caution">
    <text evidence="20">The sequence shown here is derived from an EMBL/GenBank/DDBJ whole genome shotgun (WGS) entry which is preliminary data.</text>
</comment>
<evidence type="ECO:0000256" key="4">
    <source>
        <dbReference type="ARBA" id="ARBA00022475"/>
    </source>
</evidence>
<evidence type="ECO:0000256" key="10">
    <source>
        <dbReference type="ARBA" id="ARBA00022840"/>
    </source>
</evidence>
<dbReference type="InterPro" id="IPR036890">
    <property type="entry name" value="HATPase_C_sf"/>
</dbReference>
<dbReference type="Gene3D" id="6.10.340.10">
    <property type="match status" value="1"/>
</dbReference>
<dbReference type="InterPro" id="IPR005467">
    <property type="entry name" value="His_kinase_dom"/>
</dbReference>
<evidence type="ECO:0000256" key="5">
    <source>
        <dbReference type="ARBA" id="ARBA00022553"/>
    </source>
</evidence>
<evidence type="ECO:0000256" key="8">
    <source>
        <dbReference type="ARBA" id="ARBA00022741"/>
    </source>
</evidence>
<feature type="transmembrane region" description="Helical" evidence="17">
    <location>
        <begin position="164"/>
        <end position="189"/>
    </location>
</feature>
<keyword evidence="7 17" id="KW-0812">Transmembrane</keyword>
<dbReference type="CDD" id="cd06225">
    <property type="entry name" value="HAMP"/>
    <property type="match status" value="1"/>
</dbReference>